<dbReference type="Proteomes" id="UP001642487">
    <property type="component" value="Chromosome 3"/>
</dbReference>
<accession>A0ABP0Y7Q4</accession>
<dbReference type="EMBL" id="OZ021737">
    <property type="protein sequence ID" value="CAK9316503.1"/>
    <property type="molecule type" value="Genomic_DNA"/>
</dbReference>
<proteinExistence type="predicted"/>
<evidence type="ECO:0000313" key="1">
    <source>
        <dbReference type="EMBL" id="CAK9316503.1"/>
    </source>
</evidence>
<gene>
    <name evidence="1" type="ORF">CITCOLO1_LOCUS8364</name>
</gene>
<organism evidence="1 2">
    <name type="scientific">Citrullus colocynthis</name>
    <name type="common">colocynth</name>
    <dbReference type="NCBI Taxonomy" id="252529"/>
    <lineage>
        <taxon>Eukaryota</taxon>
        <taxon>Viridiplantae</taxon>
        <taxon>Streptophyta</taxon>
        <taxon>Embryophyta</taxon>
        <taxon>Tracheophyta</taxon>
        <taxon>Spermatophyta</taxon>
        <taxon>Magnoliopsida</taxon>
        <taxon>eudicotyledons</taxon>
        <taxon>Gunneridae</taxon>
        <taxon>Pentapetalae</taxon>
        <taxon>rosids</taxon>
        <taxon>fabids</taxon>
        <taxon>Cucurbitales</taxon>
        <taxon>Cucurbitaceae</taxon>
        <taxon>Benincaseae</taxon>
        <taxon>Citrullus</taxon>
    </lineage>
</organism>
<reference evidence="1 2" key="1">
    <citation type="submission" date="2024-03" db="EMBL/GenBank/DDBJ databases">
        <authorList>
            <person name="Gkanogiannis A."/>
            <person name="Becerra Lopez-Lavalle L."/>
        </authorList>
    </citation>
    <scope>NUCLEOTIDE SEQUENCE [LARGE SCALE GENOMIC DNA]</scope>
</reference>
<name>A0ABP0Y7Q4_9ROSI</name>
<keyword evidence="2" id="KW-1185">Reference proteome</keyword>
<protein>
    <submittedName>
        <fullName evidence="1">Uncharacterized protein</fullName>
    </submittedName>
</protein>
<sequence length="105" mass="11953">MRKLESLTISKVKMEVDFVTERDPTQHESVLYIFFKALKSCRQAVPSGEKADIFGLAWKKTIAKPKINAKEDMIEHNGQRSTNPCDFESETQLTVVIAITVMLNH</sequence>
<evidence type="ECO:0000313" key="2">
    <source>
        <dbReference type="Proteomes" id="UP001642487"/>
    </source>
</evidence>